<comment type="cofactor">
    <cofactor evidence="1">
        <name>FMN</name>
        <dbReference type="ChEBI" id="CHEBI:58210"/>
    </cofactor>
</comment>
<dbReference type="NCBIfam" id="NF010047">
    <property type="entry name" value="PRK13523.1"/>
    <property type="match status" value="1"/>
</dbReference>
<name>A0A1I2RA53_9BACL</name>
<evidence type="ECO:0000256" key="3">
    <source>
        <dbReference type="ARBA" id="ARBA00022643"/>
    </source>
</evidence>
<dbReference type="EMBL" id="FOOK01000029">
    <property type="protein sequence ID" value="SFG37595.1"/>
    <property type="molecule type" value="Genomic_DNA"/>
</dbReference>
<dbReference type="Gene3D" id="3.20.20.70">
    <property type="entry name" value="Aldolase class I"/>
    <property type="match status" value="1"/>
</dbReference>
<protein>
    <submittedName>
        <fullName evidence="7">NADPH2 dehydrogenase</fullName>
    </submittedName>
</protein>
<dbReference type="CDD" id="cd02932">
    <property type="entry name" value="OYE_YqiM_FMN"/>
    <property type="match status" value="1"/>
</dbReference>
<evidence type="ECO:0000313" key="8">
    <source>
        <dbReference type="Proteomes" id="UP000198661"/>
    </source>
</evidence>
<dbReference type="GO" id="GO:0010181">
    <property type="term" value="F:FMN binding"/>
    <property type="evidence" value="ECO:0007669"/>
    <property type="project" value="InterPro"/>
</dbReference>
<proteinExistence type="predicted"/>
<dbReference type="OrthoDB" id="9772736at2"/>
<dbReference type="GO" id="GO:0050661">
    <property type="term" value="F:NADP binding"/>
    <property type="evidence" value="ECO:0007669"/>
    <property type="project" value="InterPro"/>
</dbReference>
<keyword evidence="3" id="KW-0288">FMN</keyword>
<gene>
    <name evidence="7" type="ORF">SAMN04488025_12934</name>
</gene>
<dbReference type="InterPro" id="IPR001155">
    <property type="entry name" value="OxRdtase_FMN_N"/>
</dbReference>
<feature type="domain" description="NADH:flavin oxidoreductase/NADH oxidase N-terminal" evidence="6">
    <location>
        <begin position="4"/>
        <end position="323"/>
    </location>
</feature>
<evidence type="ECO:0000256" key="1">
    <source>
        <dbReference type="ARBA" id="ARBA00001917"/>
    </source>
</evidence>
<evidence type="ECO:0000313" key="7">
    <source>
        <dbReference type="EMBL" id="SFG37595.1"/>
    </source>
</evidence>
<keyword evidence="8" id="KW-1185">Reference proteome</keyword>
<evidence type="ECO:0000256" key="2">
    <source>
        <dbReference type="ARBA" id="ARBA00022630"/>
    </source>
</evidence>
<dbReference type="RefSeq" id="WP_092040255.1">
    <property type="nucleotide sequence ID" value="NZ_FOOK01000029.1"/>
</dbReference>
<dbReference type="AlphaFoldDB" id="A0A1I2RA53"/>
<keyword evidence="4" id="KW-0521">NADP</keyword>
<evidence type="ECO:0000256" key="5">
    <source>
        <dbReference type="ARBA" id="ARBA00023002"/>
    </source>
</evidence>
<dbReference type="Proteomes" id="UP000198661">
    <property type="component" value="Unassembled WGS sequence"/>
</dbReference>
<dbReference type="InterPro" id="IPR044152">
    <property type="entry name" value="YqjM-like"/>
</dbReference>
<dbReference type="PANTHER" id="PTHR43303:SF4">
    <property type="entry name" value="NADPH DEHYDROGENASE C23G7.10C-RELATED"/>
    <property type="match status" value="1"/>
</dbReference>
<dbReference type="Pfam" id="PF00724">
    <property type="entry name" value="Oxidored_FMN"/>
    <property type="match status" value="1"/>
</dbReference>
<evidence type="ECO:0000259" key="6">
    <source>
        <dbReference type="Pfam" id="PF00724"/>
    </source>
</evidence>
<reference evidence="7 8" key="1">
    <citation type="submission" date="2016-10" db="EMBL/GenBank/DDBJ databases">
        <authorList>
            <person name="de Groot N.N."/>
        </authorList>
    </citation>
    <scope>NUCLEOTIDE SEQUENCE [LARGE SCALE GENOMIC DNA]</scope>
    <source>
        <strain evidence="7 8">DSM 44945</strain>
    </source>
</reference>
<evidence type="ECO:0000256" key="4">
    <source>
        <dbReference type="ARBA" id="ARBA00022857"/>
    </source>
</evidence>
<dbReference type="InterPro" id="IPR013785">
    <property type="entry name" value="Aldolase_TIM"/>
</dbReference>
<keyword evidence="5" id="KW-0560">Oxidoreductase</keyword>
<accession>A0A1I2RA53</accession>
<keyword evidence="2" id="KW-0285">Flavoprotein</keyword>
<sequence>MSLIFEPYTHKNVTLSNRIVMSPMCMYSATREGEVTDWHIVHYGTRAVGRVGLIMLEATAVESRGRISDRDLGIWNDRHVDGLKKIVDFAHGQGVKIGIQLAHAGRKAELDEPIIAPSAIPFDERSKMPQEMSKAQIEEVIRAFREGARRADAAGFDVVEIHAAHGYLLHEFLSPIANRREDEYGGSLANRFRLLKEVVRAVREVWTADRPLYVRISAVDHDERGLTLEDSVEIARLLKEEGVDLIDVSSGGMVPKPPARVYPGYQVRYSETIRKEVEIPTGCVGIITTPEQAEEILGNGRADLVFLGRELLRNPYWVIDAARRRGLSFDGARQYERAYR</sequence>
<dbReference type="STRING" id="201973.SAMN04488025_12934"/>
<dbReference type="GO" id="GO:0003959">
    <property type="term" value="F:NADPH dehydrogenase activity"/>
    <property type="evidence" value="ECO:0007669"/>
    <property type="project" value="InterPro"/>
</dbReference>
<dbReference type="SUPFAM" id="SSF51395">
    <property type="entry name" value="FMN-linked oxidoreductases"/>
    <property type="match status" value="1"/>
</dbReference>
<dbReference type="PANTHER" id="PTHR43303">
    <property type="entry name" value="NADPH DEHYDROGENASE C23G7.10C-RELATED"/>
    <property type="match status" value="1"/>
</dbReference>
<organism evidence="7 8">
    <name type="scientific">Planifilum fulgidum</name>
    <dbReference type="NCBI Taxonomy" id="201973"/>
    <lineage>
        <taxon>Bacteria</taxon>
        <taxon>Bacillati</taxon>
        <taxon>Bacillota</taxon>
        <taxon>Bacilli</taxon>
        <taxon>Bacillales</taxon>
        <taxon>Thermoactinomycetaceae</taxon>
        <taxon>Planifilum</taxon>
    </lineage>
</organism>